<dbReference type="Pfam" id="PF13731">
    <property type="entry name" value="WxL"/>
    <property type="match status" value="1"/>
</dbReference>
<feature type="signal peptide" evidence="1">
    <location>
        <begin position="1"/>
        <end position="27"/>
    </location>
</feature>
<feature type="domain" description="WxL" evidence="2">
    <location>
        <begin position="30"/>
        <end position="228"/>
    </location>
</feature>
<sequence>MMMFKCRATLAVLTVGVTMLTGGSVFSAEKDQTATVPATVSFAGAEEPIAINRVNPADATTKDPAAPANMRKAGMPLTIDYASPWRFKTQKVSLVDRTYLAERDLFAGKEVANHVQVTDQREKLDGWELQIRQAKPFTHTSGAELKGAKLHVGATSVKSAVEGTLVMPSKGAITLNGEFARLASAKAGDGYGTSSLSMADVKLTVPGQVKKLAGNYSSEVVYKLLAAPTGA</sequence>
<comment type="caution">
    <text evidence="3">The sequence shown here is derived from an EMBL/GenBank/DDBJ whole genome shotgun (WGS) entry which is preliminary data.</text>
</comment>
<protein>
    <submittedName>
        <fullName evidence="3">WxL domain-containing protein</fullName>
    </submittedName>
</protein>
<dbReference type="Proteomes" id="UP000719917">
    <property type="component" value="Unassembled WGS sequence"/>
</dbReference>
<feature type="chain" id="PRO_5042537655" evidence="1">
    <location>
        <begin position="28"/>
        <end position="231"/>
    </location>
</feature>
<dbReference type="RefSeq" id="WP_135797560.1">
    <property type="nucleotide sequence ID" value="NZ_CP027565.1"/>
</dbReference>
<evidence type="ECO:0000259" key="2">
    <source>
        <dbReference type="Pfam" id="PF13731"/>
    </source>
</evidence>
<gene>
    <name evidence="3" type="ORF">GTU77_01470</name>
</gene>
<dbReference type="AlphaFoldDB" id="A0AAJ2YX42"/>
<evidence type="ECO:0000313" key="3">
    <source>
        <dbReference type="EMBL" id="NBA10893.1"/>
    </source>
</evidence>
<dbReference type="InterPro" id="IPR027994">
    <property type="entry name" value="WxL_dom"/>
</dbReference>
<proteinExistence type="predicted"/>
<evidence type="ECO:0000256" key="1">
    <source>
        <dbReference type="SAM" id="SignalP"/>
    </source>
</evidence>
<reference evidence="3" key="1">
    <citation type="submission" date="2020-01" db="EMBL/GenBank/DDBJ databases">
        <title>First Reported Case and Whole Genome of Weissella confusa in an Equid.</title>
        <authorList>
            <person name="Little S.V."/>
            <person name="Lawhon S.D."/>
        </authorList>
    </citation>
    <scope>NUCLEOTIDE SEQUENCE</scope>
    <source>
        <strain evidence="3">718955</strain>
    </source>
</reference>
<keyword evidence="1" id="KW-0732">Signal</keyword>
<accession>A0AAJ2YX42</accession>
<evidence type="ECO:0000313" key="4">
    <source>
        <dbReference type="Proteomes" id="UP000719917"/>
    </source>
</evidence>
<organism evidence="3 4">
    <name type="scientific">Weissella confusa</name>
    <name type="common">Lactobacillus confusus</name>
    <dbReference type="NCBI Taxonomy" id="1583"/>
    <lineage>
        <taxon>Bacteria</taxon>
        <taxon>Bacillati</taxon>
        <taxon>Bacillota</taxon>
        <taxon>Bacilli</taxon>
        <taxon>Lactobacillales</taxon>
        <taxon>Lactobacillaceae</taxon>
        <taxon>Weissella</taxon>
    </lineage>
</organism>
<dbReference type="EMBL" id="JAAAMQ010000002">
    <property type="protein sequence ID" value="NBA10893.1"/>
    <property type="molecule type" value="Genomic_DNA"/>
</dbReference>
<name>A0AAJ2YX42_WEICO</name>